<comment type="caution">
    <text evidence="2">The sequence shown here is derived from an EMBL/GenBank/DDBJ whole genome shotgun (WGS) entry which is preliminary data.</text>
</comment>
<evidence type="ECO:0008006" key="4">
    <source>
        <dbReference type="Google" id="ProtNLM"/>
    </source>
</evidence>
<gene>
    <name evidence="2" type="ORF">BP5553_04485</name>
</gene>
<feature type="compositionally biased region" description="Low complexity" evidence="1">
    <location>
        <begin position="123"/>
        <end position="135"/>
    </location>
</feature>
<dbReference type="STRING" id="2656787.A0A370TNF6"/>
<name>A0A370TNF6_9HELO</name>
<dbReference type="InterPro" id="IPR029058">
    <property type="entry name" value="AB_hydrolase_fold"/>
</dbReference>
<organism evidence="2 3">
    <name type="scientific">Venustampulla echinocandica</name>
    <dbReference type="NCBI Taxonomy" id="2656787"/>
    <lineage>
        <taxon>Eukaryota</taxon>
        <taxon>Fungi</taxon>
        <taxon>Dikarya</taxon>
        <taxon>Ascomycota</taxon>
        <taxon>Pezizomycotina</taxon>
        <taxon>Leotiomycetes</taxon>
        <taxon>Helotiales</taxon>
        <taxon>Pleuroascaceae</taxon>
        <taxon>Venustampulla</taxon>
    </lineage>
</organism>
<evidence type="ECO:0000313" key="3">
    <source>
        <dbReference type="Proteomes" id="UP000254866"/>
    </source>
</evidence>
<protein>
    <recommendedName>
        <fullName evidence="4">Alpha/beta-hydrolase</fullName>
    </recommendedName>
</protein>
<feature type="compositionally biased region" description="Basic residues" evidence="1">
    <location>
        <begin position="415"/>
        <end position="428"/>
    </location>
</feature>
<feature type="region of interest" description="Disordered" evidence="1">
    <location>
        <begin position="180"/>
        <end position="203"/>
    </location>
</feature>
<dbReference type="AlphaFoldDB" id="A0A370TNF6"/>
<dbReference type="RefSeq" id="XP_031869708.1">
    <property type="nucleotide sequence ID" value="XM_032013108.1"/>
</dbReference>
<dbReference type="GeneID" id="43597334"/>
<accession>A0A370TNF6</accession>
<dbReference type="Proteomes" id="UP000254866">
    <property type="component" value="Unassembled WGS sequence"/>
</dbReference>
<feature type="region of interest" description="Disordered" evidence="1">
    <location>
        <begin position="258"/>
        <end position="279"/>
    </location>
</feature>
<feature type="compositionally biased region" description="Polar residues" evidence="1">
    <location>
        <begin position="180"/>
        <end position="192"/>
    </location>
</feature>
<keyword evidence="3" id="KW-1185">Reference proteome</keyword>
<feature type="region of interest" description="Disordered" evidence="1">
    <location>
        <begin position="334"/>
        <end position="366"/>
    </location>
</feature>
<evidence type="ECO:0000256" key="1">
    <source>
        <dbReference type="SAM" id="MobiDB-lite"/>
    </source>
</evidence>
<dbReference type="EMBL" id="NPIC01000003">
    <property type="protein sequence ID" value="RDL37052.1"/>
    <property type="molecule type" value="Genomic_DNA"/>
</dbReference>
<sequence>MRLDLPLWSSRSQRTQLRLFAVFGLSSSWRRPYSDSSTSRERPARPEPQTFKIACGSAGSITVDLYNSHLLANSTSPLYIYLPPTGLHLRETHPAIPSFLLSPTNALARINYRWNQPPPSPRPTSSSSTSSTILPSPSPPLLTSHQSYANHPFPTPLHDTLHAYNFLTTSLLPSFAPQLESTSSPYKSTFSPDSAYYKPPPTPKTAQRPLIIYGSYLGGTLATSLALTESLSSKHHAYSIAGLIVKNGIFDWTGIGTSLPPESSSEESEKKPPSSPEQSLAMRADFHWDTKTLHALKMRLFASPAGTFDAFASPVLFFRTSGLDVPATWPCLEPPTTTSTAHEDTTIMSTSLSSPPPPRSSTSTPITTHLASTTQKAHLKFPPRDSGLKIPRTLLLTTSPPAPPTPYLRPQSPSLKRKPTPKSRSKAKAKSDSITPETQAYELESLMRRSLTLHEFKDRREWDEAFDAETDASERVEVYELKRGTEVRGEGEVFAGVEGKGNGETDDEEAVVSTWIKDYLG</sequence>
<dbReference type="Gene3D" id="3.40.50.1820">
    <property type="entry name" value="alpha/beta hydrolase"/>
    <property type="match status" value="1"/>
</dbReference>
<proteinExistence type="predicted"/>
<reference evidence="2 3" key="1">
    <citation type="journal article" date="2018" name="IMA Fungus">
        <title>IMA Genome-F 9: Draft genome sequence of Annulohypoxylon stygium, Aspergillus mulundensis, Berkeleyomyces basicola (syn. Thielaviopsis basicola), Ceratocystis smalleyi, two Cercospora beticola strains, Coleophoma cylindrospora, Fusarium fracticaudum, Phialophora cf. hyalina, and Morchella septimelata.</title>
        <authorList>
            <person name="Wingfield B.D."/>
            <person name="Bills G.F."/>
            <person name="Dong Y."/>
            <person name="Huang W."/>
            <person name="Nel W.J."/>
            <person name="Swalarsk-Parry B.S."/>
            <person name="Vaghefi N."/>
            <person name="Wilken P.M."/>
            <person name="An Z."/>
            <person name="de Beer Z.W."/>
            <person name="De Vos L."/>
            <person name="Chen L."/>
            <person name="Duong T.A."/>
            <person name="Gao Y."/>
            <person name="Hammerbacher A."/>
            <person name="Kikkert J.R."/>
            <person name="Li Y."/>
            <person name="Li H."/>
            <person name="Li K."/>
            <person name="Li Q."/>
            <person name="Liu X."/>
            <person name="Ma X."/>
            <person name="Naidoo K."/>
            <person name="Pethybridge S.J."/>
            <person name="Sun J."/>
            <person name="Steenkamp E.T."/>
            <person name="van der Nest M.A."/>
            <person name="van Wyk S."/>
            <person name="Wingfield M.J."/>
            <person name="Xiong C."/>
            <person name="Yue Q."/>
            <person name="Zhang X."/>
        </authorList>
    </citation>
    <scope>NUCLEOTIDE SEQUENCE [LARGE SCALE GENOMIC DNA]</scope>
    <source>
        <strain evidence="2 3">BP 5553</strain>
    </source>
</reference>
<feature type="region of interest" description="Disordered" evidence="1">
    <location>
        <begin position="112"/>
        <end position="149"/>
    </location>
</feature>
<feature type="region of interest" description="Disordered" evidence="1">
    <location>
        <begin position="394"/>
        <end position="436"/>
    </location>
</feature>
<dbReference type="OrthoDB" id="5396420at2759"/>
<evidence type="ECO:0000313" key="2">
    <source>
        <dbReference type="EMBL" id="RDL37052.1"/>
    </source>
</evidence>